<evidence type="ECO:0000259" key="8">
    <source>
        <dbReference type="Pfam" id="PF01432"/>
    </source>
</evidence>
<keyword evidence="3 7" id="KW-0479">Metal-binding</keyword>
<dbReference type="PANTHER" id="PTHR43660">
    <property type="entry name" value="DIPEPTIDYL CARBOXYPEPTIDASE"/>
    <property type="match status" value="1"/>
</dbReference>
<protein>
    <submittedName>
        <fullName evidence="9">Peptidyl-dipeptidase Dcp</fullName>
        <ecNumber evidence="9">3.4.15.5</ecNumber>
    </submittedName>
</protein>
<comment type="similarity">
    <text evidence="1 7">Belongs to the peptidase M3 family.</text>
</comment>
<evidence type="ECO:0000256" key="6">
    <source>
        <dbReference type="ARBA" id="ARBA00023049"/>
    </source>
</evidence>
<dbReference type="SUPFAM" id="SSF55486">
    <property type="entry name" value="Metalloproteases ('zincins'), catalytic domain"/>
    <property type="match status" value="1"/>
</dbReference>
<keyword evidence="9" id="KW-0121">Carboxypeptidase</keyword>
<dbReference type="RefSeq" id="WP_246392497.1">
    <property type="nucleotide sequence ID" value="NZ_JACHYB010000002.1"/>
</dbReference>
<organism evidence="9 10">
    <name type="scientific">Microbacter margulisiae</name>
    <dbReference type="NCBI Taxonomy" id="1350067"/>
    <lineage>
        <taxon>Bacteria</taxon>
        <taxon>Pseudomonadati</taxon>
        <taxon>Bacteroidota</taxon>
        <taxon>Bacteroidia</taxon>
        <taxon>Bacteroidales</taxon>
        <taxon>Porphyromonadaceae</taxon>
        <taxon>Microbacter</taxon>
    </lineage>
</organism>
<dbReference type="InterPro" id="IPR001567">
    <property type="entry name" value="Pept_M3A_M3B_dom"/>
</dbReference>
<accession>A0A7W5H3C4</accession>
<evidence type="ECO:0000256" key="2">
    <source>
        <dbReference type="ARBA" id="ARBA00022670"/>
    </source>
</evidence>
<evidence type="ECO:0000313" key="10">
    <source>
        <dbReference type="Proteomes" id="UP000544222"/>
    </source>
</evidence>
<reference evidence="9 10" key="1">
    <citation type="submission" date="2020-08" db="EMBL/GenBank/DDBJ databases">
        <title>Genomic Encyclopedia of Type Strains, Phase IV (KMG-IV): sequencing the most valuable type-strain genomes for metagenomic binning, comparative biology and taxonomic classification.</title>
        <authorList>
            <person name="Goeker M."/>
        </authorList>
    </citation>
    <scope>NUCLEOTIDE SEQUENCE [LARGE SCALE GENOMIC DNA]</scope>
    <source>
        <strain evidence="9 10">DSM 27471</strain>
    </source>
</reference>
<keyword evidence="10" id="KW-1185">Reference proteome</keyword>
<evidence type="ECO:0000256" key="4">
    <source>
        <dbReference type="ARBA" id="ARBA00022801"/>
    </source>
</evidence>
<keyword evidence="5 7" id="KW-0862">Zinc</keyword>
<name>A0A7W5H3C4_9PORP</name>
<dbReference type="InterPro" id="IPR024079">
    <property type="entry name" value="MetalloPept_cat_dom_sf"/>
</dbReference>
<keyword evidence="2 7" id="KW-0645">Protease</keyword>
<dbReference type="GO" id="GO:0046872">
    <property type="term" value="F:metal ion binding"/>
    <property type="evidence" value="ECO:0007669"/>
    <property type="project" value="UniProtKB-UniRule"/>
</dbReference>
<comment type="caution">
    <text evidence="9">The sequence shown here is derived from an EMBL/GenBank/DDBJ whole genome shotgun (WGS) entry which is preliminary data.</text>
</comment>
<dbReference type="Proteomes" id="UP000544222">
    <property type="component" value="Unassembled WGS sequence"/>
</dbReference>
<proteinExistence type="inferred from homology"/>
<dbReference type="EC" id="3.4.15.5" evidence="9"/>
<evidence type="ECO:0000256" key="5">
    <source>
        <dbReference type="ARBA" id="ARBA00022833"/>
    </source>
</evidence>
<dbReference type="Gene3D" id="1.10.1370.10">
    <property type="entry name" value="Neurolysin, domain 3"/>
    <property type="match status" value="1"/>
</dbReference>
<dbReference type="Gene3D" id="3.40.390.10">
    <property type="entry name" value="Collagenase (Catalytic Domain)"/>
    <property type="match status" value="1"/>
</dbReference>
<gene>
    <name evidence="9" type="ORF">FHX64_002888</name>
</gene>
<dbReference type="InterPro" id="IPR045090">
    <property type="entry name" value="Pept_M3A_M3B"/>
</dbReference>
<evidence type="ECO:0000256" key="1">
    <source>
        <dbReference type="ARBA" id="ARBA00006040"/>
    </source>
</evidence>
<dbReference type="PANTHER" id="PTHR43660:SF1">
    <property type="entry name" value="DIPEPTIDYL CARBOXYPEPTIDASE"/>
    <property type="match status" value="1"/>
</dbReference>
<dbReference type="GO" id="GO:0004180">
    <property type="term" value="F:carboxypeptidase activity"/>
    <property type="evidence" value="ECO:0007669"/>
    <property type="project" value="UniProtKB-KW"/>
</dbReference>
<dbReference type="GO" id="GO:0005829">
    <property type="term" value="C:cytosol"/>
    <property type="evidence" value="ECO:0007669"/>
    <property type="project" value="UniProtKB-ARBA"/>
</dbReference>
<keyword evidence="6 7" id="KW-0482">Metalloprotease</keyword>
<dbReference type="AlphaFoldDB" id="A0A7W5H3C4"/>
<sequence>MLNTTGATVANTNPFFEKYNTPYGVPPFDKIVASDYLPAFEEGIKQHEKEIEAIANNPAPPTFENTIAALDYSGKLLSNVSMVFFNLLESTSNDTMQSIAEKITPMLTAHNDNIMLNENLFHRIETLYNNREKLKLTPEQQRVLEEEYKDFVHQGASLTPAQKEQLREINTTLAMLELKFSNNLLAETNDFKLILDNKADLAGLPENVIQTAAEQAKTDGVPGKWVFTMQKNSWIPFLTYSTHRDLREKLYRGYFMRCDNNNAYDNKQIILDIMKNRIEQANLLGYKTPADYILSDKMAKTPARVDTLLMQLWRPSVAKAKEEVNEMQAIIDKEHGGFKLAPWDWWYYAEKVRKEKYDLNEDELKPYFKLENVRNGAFEVAHKLYGLNFTQLKDMPVYHSDVDVFKVTDASGNLIGILYTDYYPRPSKTVGAWMDNFRGQYIENGENVRPVIVNVGNLAKPTATEPSLLSMDDVTTLFHEFGHALQGLLSQVTYPSISGTNVPRDFVEFPSQFMENFAFEPEVMKLYAFNYKTGKLMPQALMDKIHKSAYFNQGFDMTELLAAAILDMKWHELSSIKGIQIDQFEKEQMEQIGLIPEILPRYRSTYFKHIFSDDYAAGYYSYPWAAVIDKDAFSLFKEKGIFDPATANALKTDILERGNSVDLMKAYVKFRGREPKVDALLKSKGLE</sequence>
<comment type="cofactor">
    <cofactor evidence="7">
        <name>Zn(2+)</name>
        <dbReference type="ChEBI" id="CHEBI:29105"/>
    </cofactor>
    <text evidence="7">Binds 1 zinc ion.</text>
</comment>
<dbReference type="GO" id="GO:0006508">
    <property type="term" value="P:proteolysis"/>
    <property type="evidence" value="ECO:0007669"/>
    <property type="project" value="UniProtKB-KW"/>
</dbReference>
<dbReference type="InterPro" id="IPR034005">
    <property type="entry name" value="M3A_DCP"/>
</dbReference>
<dbReference type="Gene3D" id="1.10.1370.40">
    <property type="match status" value="1"/>
</dbReference>
<dbReference type="CDD" id="cd06456">
    <property type="entry name" value="M3A_DCP"/>
    <property type="match status" value="1"/>
</dbReference>
<evidence type="ECO:0000313" key="9">
    <source>
        <dbReference type="EMBL" id="MBB3188690.1"/>
    </source>
</evidence>
<feature type="domain" description="Peptidase M3A/M3B catalytic" evidence="8">
    <location>
        <begin position="237"/>
        <end position="685"/>
    </location>
</feature>
<dbReference type="InterPro" id="IPR024077">
    <property type="entry name" value="Neurolysin/TOP_dom2"/>
</dbReference>
<dbReference type="Pfam" id="PF01432">
    <property type="entry name" value="Peptidase_M3"/>
    <property type="match status" value="1"/>
</dbReference>
<dbReference type="EMBL" id="JACHYB010000002">
    <property type="protein sequence ID" value="MBB3188690.1"/>
    <property type="molecule type" value="Genomic_DNA"/>
</dbReference>
<dbReference type="GO" id="GO:0004222">
    <property type="term" value="F:metalloendopeptidase activity"/>
    <property type="evidence" value="ECO:0007669"/>
    <property type="project" value="InterPro"/>
</dbReference>
<evidence type="ECO:0000256" key="7">
    <source>
        <dbReference type="RuleBase" id="RU003435"/>
    </source>
</evidence>
<dbReference type="FunFam" id="3.40.390.10:FF:000009">
    <property type="entry name" value="Oligopeptidase A"/>
    <property type="match status" value="1"/>
</dbReference>
<keyword evidence="4 7" id="KW-0378">Hydrolase</keyword>
<dbReference type="GO" id="GO:0008241">
    <property type="term" value="F:peptidyl-dipeptidase activity"/>
    <property type="evidence" value="ECO:0007669"/>
    <property type="project" value="UniProtKB-EC"/>
</dbReference>
<evidence type="ECO:0000256" key="3">
    <source>
        <dbReference type="ARBA" id="ARBA00022723"/>
    </source>
</evidence>